<dbReference type="EMBL" id="JADQTO010000003">
    <property type="protein sequence ID" value="MBG0561294.1"/>
    <property type="molecule type" value="Genomic_DNA"/>
</dbReference>
<name>A0A931C104_9ACTN</name>
<dbReference type="Proteomes" id="UP000598146">
    <property type="component" value="Unassembled WGS sequence"/>
</dbReference>
<sequence>MSFGVSAGLRTGEVAARAGVNIQTNRTCADCPIPGPVPPGRQPYPAGAASGRCAGMTA</sequence>
<feature type="compositionally biased region" description="Pro residues" evidence="1">
    <location>
        <begin position="33"/>
        <end position="42"/>
    </location>
</feature>
<gene>
    <name evidence="2" type="ORF">I4J89_07445</name>
</gene>
<dbReference type="RefSeq" id="WP_196413091.1">
    <property type="nucleotide sequence ID" value="NZ_JADQTO010000003.1"/>
</dbReference>
<reference evidence="2" key="1">
    <citation type="submission" date="2020-11" db="EMBL/GenBank/DDBJ databases">
        <title>Isolation and identification of active actinomycetes.</title>
        <authorList>
            <person name="Sun X."/>
        </authorList>
    </citation>
    <scope>NUCLEOTIDE SEQUENCE</scope>
    <source>
        <strain evidence="2">NEAU-A11</strain>
    </source>
</reference>
<organism evidence="2 3">
    <name type="scientific">Actinoplanes aureus</name>
    <dbReference type="NCBI Taxonomy" id="2792083"/>
    <lineage>
        <taxon>Bacteria</taxon>
        <taxon>Bacillati</taxon>
        <taxon>Actinomycetota</taxon>
        <taxon>Actinomycetes</taxon>
        <taxon>Micromonosporales</taxon>
        <taxon>Micromonosporaceae</taxon>
        <taxon>Actinoplanes</taxon>
    </lineage>
</organism>
<evidence type="ECO:0000256" key="1">
    <source>
        <dbReference type="SAM" id="MobiDB-lite"/>
    </source>
</evidence>
<comment type="caution">
    <text evidence="2">The sequence shown here is derived from an EMBL/GenBank/DDBJ whole genome shotgun (WGS) entry which is preliminary data.</text>
</comment>
<protein>
    <submittedName>
        <fullName evidence="2">Uncharacterized protein</fullName>
    </submittedName>
</protein>
<feature type="region of interest" description="Disordered" evidence="1">
    <location>
        <begin position="33"/>
        <end position="58"/>
    </location>
</feature>
<evidence type="ECO:0000313" key="2">
    <source>
        <dbReference type="EMBL" id="MBG0561294.1"/>
    </source>
</evidence>
<proteinExistence type="predicted"/>
<accession>A0A931C104</accession>
<evidence type="ECO:0000313" key="3">
    <source>
        <dbReference type="Proteomes" id="UP000598146"/>
    </source>
</evidence>
<keyword evidence="3" id="KW-1185">Reference proteome</keyword>
<dbReference type="AlphaFoldDB" id="A0A931C104"/>